<dbReference type="Proteomes" id="UP000182190">
    <property type="component" value="Unassembled WGS sequence"/>
</dbReference>
<evidence type="ECO:0000259" key="1">
    <source>
        <dbReference type="Pfam" id="PF13421"/>
    </source>
</evidence>
<dbReference type="PANTHER" id="PTHR37826">
    <property type="entry name" value="FLOTILLIN BAND_7_5 DOMAIN PROTEIN"/>
    <property type="match status" value="1"/>
</dbReference>
<dbReference type="Pfam" id="PF13421">
    <property type="entry name" value="Band_7_1"/>
    <property type="match status" value="1"/>
</dbReference>
<evidence type="ECO:0000313" key="4">
    <source>
        <dbReference type="Proteomes" id="UP000182190"/>
    </source>
</evidence>
<evidence type="ECO:0000313" key="3">
    <source>
        <dbReference type="EMBL" id="VXD24276.1"/>
    </source>
</evidence>
<dbReference type="EMBL" id="CZCS02000222">
    <property type="protein sequence ID" value="VXD24276.1"/>
    <property type="molecule type" value="Genomic_DNA"/>
</dbReference>
<dbReference type="InterPro" id="IPR033880">
    <property type="entry name" value="SPFH_YdjI"/>
</dbReference>
<comment type="caution">
    <text evidence="3">The sequence shown here is derived from an EMBL/GenBank/DDBJ whole genome shotgun (WGS) entry which is preliminary data.</text>
</comment>
<name>A0A7Z9E5A3_9CYAN</name>
<accession>A0A7Z9E5A3</accession>
<proteinExistence type="predicted"/>
<dbReference type="SUPFAM" id="SSF117892">
    <property type="entry name" value="Band 7/SPFH domain"/>
    <property type="match status" value="1"/>
</dbReference>
<evidence type="ECO:0000259" key="2">
    <source>
        <dbReference type="Pfam" id="PF14237"/>
    </source>
</evidence>
<dbReference type="OrthoDB" id="9788304at2"/>
<dbReference type="CDD" id="cd03408">
    <property type="entry name" value="SPFH_like_u1"/>
    <property type="match status" value="1"/>
</dbReference>
<dbReference type="Pfam" id="PF14237">
    <property type="entry name" value="GYF_2"/>
    <property type="match status" value="1"/>
</dbReference>
<dbReference type="InterPro" id="IPR036013">
    <property type="entry name" value="Band_7/SPFH_dom_sf"/>
</dbReference>
<dbReference type="PANTHER" id="PTHR37826:SF2">
    <property type="entry name" value="ZINC-RIBBON DOMAIN-CONTAINING PROTEIN"/>
    <property type="match status" value="1"/>
</dbReference>
<dbReference type="Gene3D" id="3.30.479.30">
    <property type="entry name" value="Band 7 domain"/>
    <property type="match status" value="1"/>
</dbReference>
<dbReference type="InterPro" id="IPR025640">
    <property type="entry name" value="GYF_2"/>
</dbReference>
<dbReference type="RefSeq" id="WP_083621824.1">
    <property type="nucleotide sequence ID" value="NZ_LR735018.1"/>
</dbReference>
<gene>
    <name evidence="3" type="ORF">PL9631_790017</name>
</gene>
<keyword evidence="4" id="KW-1185">Reference proteome</keyword>
<reference evidence="3" key="1">
    <citation type="submission" date="2019-10" db="EMBL/GenBank/DDBJ databases">
        <authorList>
            <consortium name="Genoscope - CEA"/>
            <person name="William W."/>
        </authorList>
    </citation>
    <scope>NUCLEOTIDE SEQUENCE [LARGE SCALE GENOMIC DNA]</scope>
    <source>
        <strain evidence="3">BBR_PRJEB10994</strain>
    </source>
</reference>
<sequence length="353" mass="39151">MGLFDNILGQFIDVIEWLDSTNDTIIYRFQRYNNEIKQGAKLIVRPGQQAIFVNEGQIADIFQPGTYELYTKNLPILSTLKAWPYGFNSPYKAEVYFVNTKTFTNLKWGTSNPIPMRDADFGVVRIRAYGNYSIRINEPGNLLKTLVSTDGLFQVDEVQDHLRNIIITEFASWLGKAQIPLLNFASHYADFGEQVRQGIQPQMQEIGVELTGLYIENVSVPPSVEEAIDKRSSMGILGNLQDYAQYQAANAIEESAKNPGSGNMGLEFGVGMAMAQKLNNTFNTPASAPPPPIIQWFIAQNGQPVGPLTPDQLRQQGLTRDTLVWHSGLPGWTAAAQIPELVAILPPPPPPAL</sequence>
<organism evidence="3 4">
    <name type="scientific">Planktothrix paucivesiculata PCC 9631</name>
    <dbReference type="NCBI Taxonomy" id="671071"/>
    <lineage>
        <taxon>Bacteria</taxon>
        <taxon>Bacillati</taxon>
        <taxon>Cyanobacteriota</taxon>
        <taxon>Cyanophyceae</taxon>
        <taxon>Oscillatoriophycideae</taxon>
        <taxon>Oscillatoriales</taxon>
        <taxon>Microcoleaceae</taxon>
        <taxon>Planktothrix</taxon>
    </lineage>
</organism>
<protein>
    <submittedName>
        <fullName evidence="3">Virion core protein (Lumpy skin disease virus)-like protein</fullName>
    </submittedName>
</protein>
<feature type="domain" description="GYF" evidence="2">
    <location>
        <begin position="296"/>
        <end position="341"/>
    </location>
</feature>
<feature type="domain" description="SPFH" evidence="1">
    <location>
        <begin position="26"/>
        <end position="236"/>
    </location>
</feature>
<dbReference type="AlphaFoldDB" id="A0A7Z9E5A3"/>